<dbReference type="CDD" id="cd08646">
    <property type="entry name" value="FMT_core_Met-tRNA-FMT_N"/>
    <property type="match status" value="1"/>
</dbReference>
<dbReference type="GO" id="GO:0004479">
    <property type="term" value="F:methionyl-tRNA formyltransferase activity"/>
    <property type="evidence" value="ECO:0007669"/>
    <property type="project" value="UniProtKB-EC"/>
</dbReference>
<gene>
    <name evidence="7" type="ORF">A2834_04055</name>
</gene>
<keyword evidence="3" id="KW-0808">Transferase</keyword>
<dbReference type="SUPFAM" id="SSF50486">
    <property type="entry name" value="FMT C-terminal domain-like"/>
    <property type="match status" value="1"/>
</dbReference>
<dbReference type="Proteomes" id="UP000179251">
    <property type="component" value="Unassembled WGS sequence"/>
</dbReference>
<evidence type="ECO:0000256" key="3">
    <source>
        <dbReference type="ARBA" id="ARBA00022679"/>
    </source>
</evidence>
<dbReference type="InterPro" id="IPR041711">
    <property type="entry name" value="Met-tRNA-FMT_N"/>
</dbReference>
<feature type="domain" description="Formyl transferase C-terminal" evidence="6">
    <location>
        <begin position="159"/>
        <end position="207"/>
    </location>
</feature>
<dbReference type="SUPFAM" id="SSF53328">
    <property type="entry name" value="Formyltransferase"/>
    <property type="match status" value="1"/>
</dbReference>
<dbReference type="InterPro" id="IPR011034">
    <property type="entry name" value="Formyl_transferase-like_C_sf"/>
</dbReference>
<evidence type="ECO:0000256" key="2">
    <source>
        <dbReference type="ARBA" id="ARBA00012261"/>
    </source>
</evidence>
<dbReference type="InterPro" id="IPR005793">
    <property type="entry name" value="Formyl_trans_C"/>
</dbReference>
<dbReference type="PANTHER" id="PTHR11138">
    <property type="entry name" value="METHIONYL-TRNA FORMYLTRANSFERASE"/>
    <property type="match status" value="1"/>
</dbReference>
<dbReference type="Gene3D" id="3.40.50.12230">
    <property type="match status" value="1"/>
</dbReference>
<dbReference type="STRING" id="1798325.A2834_04055"/>
<dbReference type="EC" id="2.1.2.9" evidence="2"/>
<dbReference type="CDD" id="cd08704">
    <property type="entry name" value="Met_tRNA_FMT_C"/>
    <property type="match status" value="1"/>
</dbReference>
<organism evidence="7 8">
    <name type="scientific">Candidatus Giovannonibacteria bacterium RIFCSPHIGHO2_01_FULL_45_23</name>
    <dbReference type="NCBI Taxonomy" id="1798325"/>
    <lineage>
        <taxon>Bacteria</taxon>
        <taxon>Candidatus Giovannoniibacteriota</taxon>
    </lineage>
</organism>
<feature type="domain" description="Formyl transferase N-terminal" evidence="5">
    <location>
        <begin position="30"/>
        <end position="133"/>
    </location>
</feature>
<dbReference type="InterPro" id="IPR002376">
    <property type="entry name" value="Formyl_transf_N"/>
</dbReference>
<evidence type="ECO:0000259" key="5">
    <source>
        <dbReference type="Pfam" id="PF00551"/>
    </source>
</evidence>
<dbReference type="PANTHER" id="PTHR11138:SF5">
    <property type="entry name" value="METHIONYL-TRNA FORMYLTRANSFERASE, MITOCHONDRIAL"/>
    <property type="match status" value="1"/>
</dbReference>
<sequence length="238" mass="26309">MKVVFFGGFKGFSEIYLNALKKAGFEIVSEAKDADLGVIAYYGKIIPKAVLELPKYGFLNAHPSLLPHWRGPSPIQAAILAGDKVTGVTIHLATEKFDSGDILAQKEVAIAPEDTCLSLTERLAKEGAALLIPTISKWLSGKIKPTKQNDSEATYTKLLKKENGKINWSRSADYIERMVRAYHPWPGAFTKMKNGKILKIKKAEIVNGVLKPLIVQPEGKKEMSWDAFLRGHKGDTFI</sequence>
<evidence type="ECO:0000313" key="7">
    <source>
        <dbReference type="EMBL" id="OGF63277.1"/>
    </source>
</evidence>
<dbReference type="InterPro" id="IPR044135">
    <property type="entry name" value="Met-tRNA-FMT_C"/>
</dbReference>
<keyword evidence="4" id="KW-0648">Protein biosynthesis</keyword>
<evidence type="ECO:0000313" key="8">
    <source>
        <dbReference type="Proteomes" id="UP000179251"/>
    </source>
</evidence>
<evidence type="ECO:0000259" key="6">
    <source>
        <dbReference type="Pfam" id="PF02911"/>
    </source>
</evidence>
<protein>
    <recommendedName>
        <fullName evidence="2">methionyl-tRNA formyltransferase</fullName>
        <ecNumber evidence="2">2.1.2.9</ecNumber>
    </recommendedName>
</protein>
<dbReference type="InterPro" id="IPR036477">
    <property type="entry name" value="Formyl_transf_N_sf"/>
</dbReference>
<comment type="caution">
    <text evidence="7">The sequence shown here is derived from an EMBL/GenBank/DDBJ whole genome shotgun (WGS) entry which is preliminary data.</text>
</comment>
<accession>A0A1F5VII3</accession>
<proteinExistence type="inferred from homology"/>
<evidence type="ECO:0000256" key="4">
    <source>
        <dbReference type="ARBA" id="ARBA00022917"/>
    </source>
</evidence>
<comment type="similarity">
    <text evidence="1">Belongs to the Fmt family.</text>
</comment>
<reference evidence="7 8" key="1">
    <citation type="journal article" date="2016" name="Nat. Commun.">
        <title>Thousands of microbial genomes shed light on interconnected biogeochemical processes in an aquifer system.</title>
        <authorList>
            <person name="Anantharaman K."/>
            <person name="Brown C.T."/>
            <person name="Hug L.A."/>
            <person name="Sharon I."/>
            <person name="Castelle C.J."/>
            <person name="Probst A.J."/>
            <person name="Thomas B.C."/>
            <person name="Singh A."/>
            <person name="Wilkins M.J."/>
            <person name="Karaoz U."/>
            <person name="Brodie E.L."/>
            <person name="Williams K.H."/>
            <person name="Hubbard S.S."/>
            <person name="Banfield J.F."/>
        </authorList>
    </citation>
    <scope>NUCLEOTIDE SEQUENCE [LARGE SCALE GENOMIC DNA]</scope>
</reference>
<dbReference type="AlphaFoldDB" id="A0A1F5VII3"/>
<dbReference type="Pfam" id="PF00551">
    <property type="entry name" value="Formyl_trans_N"/>
    <property type="match status" value="1"/>
</dbReference>
<evidence type="ECO:0000256" key="1">
    <source>
        <dbReference type="ARBA" id="ARBA00010699"/>
    </source>
</evidence>
<dbReference type="GO" id="GO:0005829">
    <property type="term" value="C:cytosol"/>
    <property type="evidence" value="ECO:0007669"/>
    <property type="project" value="TreeGrafter"/>
</dbReference>
<dbReference type="Pfam" id="PF02911">
    <property type="entry name" value="Formyl_trans_C"/>
    <property type="match status" value="1"/>
</dbReference>
<name>A0A1F5VII3_9BACT</name>
<dbReference type="EMBL" id="MFHD01000005">
    <property type="protein sequence ID" value="OGF63277.1"/>
    <property type="molecule type" value="Genomic_DNA"/>
</dbReference>